<protein>
    <submittedName>
        <fullName evidence="1">Phosphoserine phosphatase RsbX</fullName>
    </submittedName>
</protein>
<dbReference type="InterPro" id="IPR036457">
    <property type="entry name" value="PPM-type-like_dom_sf"/>
</dbReference>
<dbReference type="EMBL" id="BAVS01000013">
    <property type="protein sequence ID" value="GAE93568.1"/>
    <property type="molecule type" value="Genomic_DNA"/>
</dbReference>
<dbReference type="eggNOG" id="COG2208">
    <property type="taxonomic scope" value="Bacteria"/>
</dbReference>
<dbReference type="SUPFAM" id="SSF81606">
    <property type="entry name" value="PP2C-like"/>
    <property type="match status" value="1"/>
</dbReference>
<sequence length="170" mass="19349">MSENQRKIDISIFQKSKKGNFFCGDSYFYHEADNTFICALADGLGSGEHAKESSQIVMDVIQDNRNETVSTMMKKSNKKLVGKRGVVLGILQMDLDTKQYFYSSIGNIGLMTISSDSVKRRNIPQVGFLSGYERPFKVVSDKLEDDMIFVMFSDGLMKEKYQTPIFFIKM</sequence>
<evidence type="ECO:0000313" key="1">
    <source>
        <dbReference type="EMBL" id="GAE93568.1"/>
    </source>
</evidence>
<name>W4VL63_9BACI</name>
<dbReference type="Gene3D" id="3.60.40.10">
    <property type="entry name" value="PPM-type phosphatase domain"/>
    <property type="match status" value="1"/>
</dbReference>
<accession>W4VL63</accession>
<dbReference type="InterPro" id="IPR039248">
    <property type="entry name" value="Ptase_RsbX"/>
</dbReference>
<organism evidence="1 2">
    <name type="scientific">Gracilibacillus boraciitolerans JCM 21714</name>
    <dbReference type="NCBI Taxonomy" id="1298598"/>
    <lineage>
        <taxon>Bacteria</taxon>
        <taxon>Bacillati</taxon>
        <taxon>Bacillota</taxon>
        <taxon>Bacilli</taxon>
        <taxon>Bacillales</taxon>
        <taxon>Bacillaceae</taxon>
        <taxon>Gracilibacillus</taxon>
    </lineage>
</organism>
<dbReference type="PANTHER" id="PTHR35801:SF1">
    <property type="entry name" value="PHOSPHOSERINE PHOSPHATASE RSBX"/>
    <property type="match status" value="1"/>
</dbReference>
<gene>
    <name evidence="1" type="ORF">JCM21714_2655</name>
</gene>
<reference evidence="1 2" key="1">
    <citation type="journal article" date="2014" name="Genome Announc.">
        <title>Draft Genome Sequence of the Boron-Tolerant and Moderately Halotolerant Bacterium Gracilibacillus boraciitolerans JCM 21714T.</title>
        <authorList>
            <person name="Ahmed I."/>
            <person name="Oshima K."/>
            <person name="Suda W."/>
            <person name="Kitamura K."/>
            <person name="Iida T."/>
            <person name="Ohmori Y."/>
            <person name="Fujiwara T."/>
            <person name="Hattori M."/>
            <person name="Ohkuma M."/>
        </authorList>
    </citation>
    <scope>NUCLEOTIDE SEQUENCE [LARGE SCALE GENOMIC DNA]</scope>
    <source>
        <strain evidence="1 2">JCM 21714</strain>
    </source>
</reference>
<dbReference type="AlphaFoldDB" id="W4VL63"/>
<dbReference type="PANTHER" id="PTHR35801">
    <property type="entry name" value="PHOSPHOSERINE PHOSPHATASE RSBX"/>
    <property type="match status" value="1"/>
</dbReference>
<dbReference type="STRING" id="1298598.JCM21714_2655"/>
<comment type="caution">
    <text evidence="1">The sequence shown here is derived from an EMBL/GenBank/DDBJ whole genome shotgun (WGS) entry which is preliminary data.</text>
</comment>
<evidence type="ECO:0000313" key="2">
    <source>
        <dbReference type="Proteomes" id="UP000019102"/>
    </source>
</evidence>
<dbReference type="RefSeq" id="WP_369403539.1">
    <property type="nucleotide sequence ID" value="NZ_BAVS01000013.1"/>
</dbReference>
<proteinExistence type="predicted"/>
<keyword evidence="2" id="KW-1185">Reference proteome</keyword>
<dbReference type="Proteomes" id="UP000019102">
    <property type="component" value="Unassembled WGS sequence"/>
</dbReference>